<comment type="catalytic activity">
    <reaction evidence="1">
        <text>ATP + protein L-histidine = ADP + protein N-phospho-L-histidine.</text>
        <dbReference type="EC" id="2.7.13.3"/>
    </reaction>
</comment>
<keyword evidence="7 13" id="KW-0812">Transmembrane</keyword>
<evidence type="ECO:0000256" key="9">
    <source>
        <dbReference type="ARBA" id="ARBA00022989"/>
    </source>
</evidence>
<dbReference type="PANTHER" id="PTHR45436:SF5">
    <property type="entry name" value="SENSOR HISTIDINE KINASE TRCS"/>
    <property type="match status" value="1"/>
</dbReference>
<dbReference type="GO" id="GO:0005886">
    <property type="term" value="C:plasma membrane"/>
    <property type="evidence" value="ECO:0007669"/>
    <property type="project" value="UniProtKB-SubCell"/>
</dbReference>
<evidence type="ECO:0000256" key="4">
    <source>
        <dbReference type="ARBA" id="ARBA00012438"/>
    </source>
</evidence>
<organism evidence="16 17">
    <name type="scientific">Schumannella soli</name>
    <dbReference type="NCBI Taxonomy" id="2590779"/>
    <lineage>
        <taxon>Bacteria</taxon>
        <taxon>Bacillati</taxon>
        <taxon>Actinomycetota</taxon>
        <taxon>Actinomycetes</taxon>
        <taxon>Micrococcales</taxon>
        <taxon>Microbacteriaceae</taxon>
        <taxon>Schumannella</taxon>
    </lineage>
</organism>
<dbReference type="EMBL" id="VHQG01000004">
    <property type="protein sequence ID" value="TPW74629.1"/>
    <property type="molecule type" value="Genomic_DNA"/>
</dbReference>
<evidence type="ECO:0000256" key="6">
    <source>
        <dbReference type="ARBA" id="ARBA00022679"/>
    </source>
</evidence>
<keyword evidence="11 13" id="KW-0472">Membrane</keyword>
<dbReference type="FunFam" id="3.30.565.10:FF:000006">
    <property type="entry name" value="Sensor histidine kinase WalK"/>
    <property type="match status" value="1"/>
</dbReference>
<comment type="subcellular location">
    <subcellularLocation>
        <location evidence="3">Cell membrane</location>
    </subcellularLocation>
</comment>
<keyword evidence="10" id="KW-0902">Two-component regulatory system</keyword>
<evidence type="ECO:0000256" key="13">
    <source>
        <dbReference type="SAM" id="Phobius"/>
    </source>
</evidence>
<name>A0A506Y2K2_9MICO</name>
<evidence type="ECO:0000256" key="2">
    <source>
        <dbReference type="ARBA" id="ARBA00001968"/>
    </source>
</evidence>
<dbReference type="PRINTS" id="PR00344">
    <property type="entry name" value="BCTRLSENSOR"/>
</dbReference>
<dbReference type="SMART" id="SM00304">
    <property type="entry name" value="HAMP"/>
    <property type="match status" value="1"/>
</dbReference>
<feature type="transmembrane region" description="Helical" evidence="13">
    <location>
        <begin position="198"/>
        <end position="222"/>
    </location>
</feature>
<dbReference type="Pfam" id="PF02518">
    <property type="entry name" value="HATPase_c"/>
    <property type="match status" value="1"/>
</dbReference>
<feature type="domain" description="HAMP" evidence="15">
    <location>
        <begin position="219"/>
        <end position="280"/>
    </location>
</feature>
<dbReference type="InterPro" id="IPR004358">
    <property type="entry name" value="Sig_transdc_His_kin-like_C"/>
</dbReference>
<keyword evidence="8" id="KW-0418">Kinase</keyword>
<dbReference type="Pfam" id="PF00672">
    <property type="entry name" value="HAMP"/>
    <property type="match status" value="1"/>
</dbReference>
<evidence type="ECO:0000313" key="17">
    <source>
        <dbReference type="Proteomes" id="UP000316252"/>
    </source>
</evidence>
<comment type="caution">
    <text evidence="16">The sequence shown here is derived from an EMBL/GenBank/DDBJ whole genome shotgun (WGS) entry which is preliminary data.</text>
</comment>
<proteinExistence type="predicted"/>
<dbReference type="FunFam" id="1.10.287.130:FF:000001">
    <property type="entry name" value="Two-component sensor histidine kinase"/>
    <property type="match status" value="1"/>
</dbReference>
<feature type="compositionally biased region" description="Gly residues" evidence="12">
    <location>
        <begin position="67"/>
        <end position="94"/>
    </location>
</feature>
<feature type="region of interest" description="Disordered" evidence="12">
    <location>
        <begin position="56"/>
        <end position="108"/>
    </location>
</feature>
<dbReference type="InterPro" id="IPR005467">
    <property type="entry name" value="His_kinase_dom"/>
</dbReference>
<feature type="region of interest" description="Disordered" evidence="12">
    <location>
        <begin position="507"/>
        <end position="553"/>
    </location>
</feature>
<reference evidence="16 17" key="1">
    <citation type="submission" date="2019-06" db="EMBL/GenBank/DDBJ databases">
        <authorList>
            <person name="Li F."/>
        </authorList>
    </citation>
    <scope>NUCLEOTIDE SEQUENCE [LARGE SCALE GENOMIC DNA]</scope>
    <source>
        <strain evidence="16 17">10F1D-1</strain>
    </source>
</reference>
<sequence>MTRAPWSLRRRLVVGIVALLAVLAIVVGAISVAVLQQSLLTRLDEQVKQSLNFGGGPVVVPSNPGSGSSGSGSTGSGFSGSGSGSSGSGSGSGSDSGDSGSESDTGPQRRVGSLTVLIIDNVIVRAEYVGDDGVQKTLTVAQVQSLADAGLTATHPASVQLDGLGEFRAAERSRDGVRLIVAQSQADVTNTTFELMRIFALVTLAALLLAAVAGTIIVRLALRPLGRVAATAKRVAELPLAGEAEIRERVPEGDTDARTEVGQVGSAFNTMLSHVEDALGARQASEDRLTRFVADASHELRTPLASIRGYAELSQRVPGDLPPDVSRSLDRIESESVRMTSLVEDLLLLARLDSGGELRREEVGLGMIVADALADAHVTAPEHRWLLELPEAGEVELIGDPGRLHQVVVNLLANARTHTPAGTTVTVEVLSEGDEAVLRVGDDGPGIPADFQPKLFGRFVRGDDSRSRVAGSTGLGLSIVQAIVDAHGGSVTVESEPGATVFEVRLPLSQPEPAPGQPEPVRSRPQPASSQPQPDPEPSETTKEAADSSSATS</sequence>
<dbReference type="GO" id="GO:0005509">
    <property type="term" value="F:calcium ion binding"/>
    <property type="evidence" value="ECO:0007669"/>
    <property type="project" value="UniProtKB-ARBA"/>
</dbReference>
<protein>
    <recommendedName>
        <fullName evidence="4">histidine kinase</fullName>
        <ecNumber evidence="4">2.7.13.3</ecNumber>
    </recommendedName>
</protein>
<dbReference type="InterPro" id="IPR003594">
    <property type="entry name" value="HATPase_dom"/>
</dbReference>
<dbReference type="GO" id="GO:0000155">
    <property type="term" value="F:phosphorelay sensor kinase activity"/>
    <property type="evidence" value="ECO:0007669"/>
    <property type="project" value="InterPro"/>
</dbReference>
<dbReference type="Gene3D" id="1.10.287.130">
    <property type="match status" value="1"/>
</dbReference>
<dbReference type="Pfam" id="PF00512">
    <property type="entry name" value="HisKA"/>
    <property type="match status" value="1"/>
</dbReference>
<dbReference type="CDD" id="cd06225">
    <property type="entry name" value="HAMP"/>
    <property type="match status" value="1"/>
</dbReference>
<evidence type="ECO:0000259" key="15">
    <source>
        <dbReference type="PROSITE" id="PS50885"/>
    </source>
</evidence>
<dbReference type="SUPFAM" id="SSF47384">
    <property type="entry name" value="Homodimeric domain of signal transducing histidine kinase"/>
    <property type="match status" value="1"/>
</dbReference>
<keyword evidence="17" id="KW-1185">Reference proteome</keyword>
<dbReference type="InterPro" id="IPR050428">
    <property type="entry name" value="TCS_sensor_his_kinase"/>
</dbReference>
<evidence type="ECO:0000259" key="14">
    <source>
        <dbReference type="PROSITE" id="PS50109"/>
    </source>
</evidence>
<evidence type="ECO:0000256" key="10">
    <source>
        <dbReference type="ARBA" id="ARBA00023012"/>
    </source>
</evidence>
<evidence type="ECO:0000256" key="8">
    <source>
        <dbReference type="ARBA" id="ARBA00022777"/>
    </source>
</evidence>
<keyword evidence="5" id="KW-0597">Phosphoprotein</keyword>
<feature type="compositionally biased region" description="Low complexity" evidence="12">
    <location>
        <begin position="95"/>
        <end position="106"/>
    </location>
</feature>
<dbReference type="RefSeq" id="WP_141164267.1">
    <property type="nucleotide sequence ID" value="NZ_VHQG01000004.1"/>
</dbReference>
<evidence type="ECO:0000256" key="12">
    <source>
        <dbReference type="SAM" id="MobiDB-lite"/>
    </source>
</evidence>
<evidence type="ECO:0000256" key="11">
    <source>
        <dbReference type="ARBA" id="ARBA00023136"/>
    </source>
</evidence>
<comment type="cofactor">
    <cofactor evidence="2">
        <name>a divalent metal cation</name>
        <dbReference type="ChEBI" id="CHEBI:60240"/>
    </cofactor>
</comment>
<dbReference type="Proteomes" id="UP000316252">
    <property type="component" value="Unassembled WGS sequence"/>
</dbReference>
<feature type="transmembrane region" description="Helical" evidence="13">
    <location>
        <begin position="12"/>
        <end position="35"/>
    </location>
</feature>
<feature type="compositionally biased region" description="Low complexity" evidence="12">
    <location>
        <begin position="523"/>
        <end position="532"/>
    </location>
</feature>
<dbReference type="InterPro" id="IPR003661">
    <property type="entry name" value="HisK_dim/P_dom"/>
</dbReference>
<evidence type="ECO:0000256" key="5">
    <source>
        <dbReference type="ARBA" id="ARBA00022553"/>
    </source>
</evidence>
<gene>
    <name evidence="16" type="ORF">FJ657_13665</name>
</gene>
<evidence type="ECO:0000256" key="7">
    <source>
        <dbReference type="ARBA" id="ARBA00022692"/>
    </source>
</evidence>
<dbReference type="AlphaFoldDB" id="A0A506Y2K2"/>
<dbReference type="InterPro" id="IPR003660">
    <property type="entry name" value="HAMP_dom"/>
</dbReference>
<dbReference type="PROSITE" id="PS50109">
    <property type="entry name" value="HIS_KIN"/>
    <property type="match status" value="1"/>
</dbReference>
<feature type="domain" description="Histidine kinase" evidence="14">
    <location>
        <begin position="295"/>
        <end position="510"/>
    </location>
</feature>
<dbReference type="InterPro" id="IPR036890">
    <property type="entry name" value="HATPase_C_sf"/>
</dbReference>
<dbReference type="InterPro" id="IPR036097">
    <property type="entry name" value="HisK_dim/P_sf"/>
</dbReference>
<dbReference type="Gene3D" id="6.10.340.10">
    <property type="match status" value="1"/>
</dbReference>
<dbReference type="CDD" id="cd00075">
    <property type="entry name" value="HATPase"/>
    <property type="match status" value="1"/>
</dbReference>
<accession>A0A506Y2K2</accession>
<dbReference type="SMART" id="SM00388">
    <property type="entry name" value="HisKA"/>
    <property type="match status" value="1"/>
</dbReference>
<dbReference type="PANTHER" id="PTHR45436">
    <property type="entry name" value="SENSOR HISTIDINE KINASE YKOH"/>
    <property type="match status" value="1"/>
</dbReference>
<keyword evidence="6" id="KW-0808">Transferase</keyword>
<evidence type="ECO:0000313" key="16">
    <source>
        <dbReference type="EMBL" id="TPW74629.1"/>
    </source>
</evidence>
<dbReference type="CDD" id="cd00082">
    <property type="entry name" value="HisKA"/>
    <property type="match status" value="1"/>
</dbReference>
<dbReference type="EC" id="2.7.13.3" evidence="4"/>
<evidence type="ECO:0000256" key="3">
    <source>
        <dbReference type="ARBA" id="ARBA00004236"/>
    </source>
</evidence>
<dbReference type="PROSITE" id="PS50885">
    <property type="entry name" value="HAMP"/>
    <property type="match status" value="1"/>
</dbReference>
<dbReference type="SUPFAM" id="SSF55874">
    <property type="entry name" value="ATPase domain of HSP90 chaperone/DNA topoisomerase II/histidine kinase"/>
    <property type="match status" value="1"/>
</dbReference>
<dbReference type="OrthoDB" id="9786919at2"/>
<evidence type="ECO:0000256" key="1">
    <source>
        <dbReference type="ARBA" id="ARBA00000085"/>
    </source>
</evidence>
<keyword evidence="9 13" id="KW-1133">Transmembrane helix</keyword>
<dbReference type="Gene3D" id="3.30.565.10">
    <property type="entry name" value="Histidine kinase-like ATPase, C-terminal domain"/>
    <property type="match status" value="1"/>
</dbReference>
<dbReference type="SMART" id="SM00387">
    <property type="entry name" value="HATPase_c"/>
    <property type="match status" value="1"/>
</dbReference>